<dbReference type="VEuPathDB" id="FungiDB:G647_08579"/>
<feature type="chain" id="PRO_5008650846" evidence="12">
    <location>
        <begin position="19"/>
        <end position="440"/>
    </location>
</feature>
<evidence type="ECO:0000313" key="13">
    <source>
        <dbReference type="EMBL" id="OCT48455.1"/>
    </source>
</evidence>
<evidence type="ECO:0000256" key="8">
    <source>
        <dbReference type="ARBA" id="ARBA00023295"/>
    </source>
</evidence>
<comment type="subcellular location">
    <subcellularLocation>
        <location evidence="1">Secreted</location>
        <location evidence="1">Cell wall</location>
    </subcellularLocation>
</comment>
<keyword evidence="10" id="KW-0624">Polysaccharide degradation</keyword>
<protein>
    <submittedName>
        <fullName evidence="13">Secreted beta-glucosidase sun1</fullName>
    </submittedName>
</protein>
<dbReference type="Pfam" id="PF03856">
    <property type="entry name" value="SUN"/>
    <property type="match status" value="1"/>
</dbReference>
<comment type="similarity">
    <text evidence="2">Belongs to the SUN family.</text>
</comment>
<dbReference type="GO" id="GO:0000272">
    <property type="term" value="P:polysaccharide catabolic process"/>
    <property type="evidence" value="ECO:0007669"/>
    <property type="project" value="UniProtKB-KW"/>
</dbReference>
<organism evidence="13 14">
    <name type="scientific">Cladophialophora carrionii</name>
    <dbReference type="NCBI Taxonomy" id="86049"/>
    <lineage>
        <taxon>Eukaryota</taxon>
        <taxon>Fungi</taxon>
        <taxon>Dikarya</taxon>
        <taxon>Ascomycota</taxon>
        <taxon>Pezizomycotina</taxon>
        <taxon>Eurotiomycetes</taxon>
        <taxon>Chaetothyriomycetidae</taxon>
        <taxon>Chaetothyriales</taxon>
        <taxon>Herpotrichiellaceae</taxon>
        <taxon>Cladophialophora</taxon>
    </lineage>
</organism>
<dbReference type="GO" id="GO:0009277">
    <property type="term" value="C:fungal-type cell wall"/>
    <property type="evidence" value="ECO:0007669"/>
    <property type="project" value="TreeGrafter"/>
</dbReference>
<keyword evidence="5 12" id="KW-0732">Signal</keyword>
<evidence type="ECO:0000256" key="9">
    <source>
        <dbReference type="ARBA" id="ARBA00023316"/>
    </source>
</evidence>
<evidence type="ECO:0000256" key="5">
    <source>
        <dbReference type="ARBA" id="ARBA00022729"/>
    </source>
</evidence>
<dbReference type="InterPro" id="IPR005556">
    <property type="entry name" value="SUN"/>
</dbReference>
<evidence type="ECO:0000313" key="14">
    <source>
        <dbReference type="Proteomes" id="UP000094526"/>
    </source>
</evidence>
<evidence type="ECO:0000256" key="4">
    <source>
        <dbReference type="ARBA" id="ARBA00022525"/>
    </source>
</evidence>
<dbReference type="eggNOG" id="ENOG502QPVV">
    <property type="taxonomic scope" value="Eukaryota"/>
</dbReference>
<name>A0A1C1CIW6_9EURO</name>
<evidence type="ECO:0000256" key="11">
    <source>
        <dbReference type="SAM" id="MobiDB-lite"/>
    </source>
</evidence>
<dbReference type="VEuPathDB" id="FungiDB:CLCR_04125"/>
<proteinExistence type="inferred from homology"/>
<dbReference type="PANTHER" id="PTHR31316">
    <property type="entry name" value="BETA-GLUCOSIDASE-LIKE PROTEIN NCA3, MITOCHONDRIAL-RELATED"/>
    <property type="match status" value="1"/>
</dbReference>
<dbReference type="AlphaFoldDB" id="A0A1C1CIW6"/>
<keyword evidence="8" id="KW-0326">Glycosidase</keyword>
<keyword evidence="14" id="KW-1185">Reference proteome</keyword>
<keyword evidence="6" id="KW-0378">Hydrolase</keyword>
<accession>A0A1C1CIW6</accession>
<reference evidence="14" key="1">
    <citation type="submission" date="2015-07" db="EMBL/GenBank/DDBJ databases">
        <authorList>
            <person name="Teixeira M.M."/>
            <person name="Souza R.C."/>
            <person name="Almeida L.G."/>
            <person name="Vicente V.A."/>
            <person name="de Hoog S."/>
            <person name="Bocca A.L."/>
            <person name="de Almeida S.R."/>
            <person name="Vasconcelos A.T."/>
            <person name="Felipe M.S."/>
        </authorList>
    </citation>
    <scope>NUCLEOTIDE SEQUENCE [LARGE SCALE GENOMIC DNA]</scope>
    <source>
        <strain evidence="14">KSF</strain>
    </source>
</reference>
<dbReference type="PANTHER" id="PTHR31316:SF0">
    <property type="entry name" value="SECRETED BETA-GLUCOSIDASE SIM1-RELATED"/>
    <property type="match status" value="1"/>
</dbReference>
<keyword evidence="7" id="KW-0119">Carbohydrate metabolism</keyword>
<gene>
    <name evidence="13" type="primary">sun1</name>
    <name evidence="13" type="ORF">CLCR_04125</name>
</gene>
<dbReference type="STRING" id="86049.A0A1C1CIW6"/>
<dbReference type="GO" id="GO:0016798">
    <property type="term" value="F:hydrolase activity, acting on glycosyl bonds"/>
    <property type="evidence" value="ECO:0007669"/>
    <property type="project" value="UniProtKB-KW"/>
</dbReference>
<evidence type="ECO:0000256" key="6">
    <source>
        <dbReference type="ARBA" id="ARBA00022801"/>
    </source>
</evidence>
<evidence type="ECO:0000256" key="12">
    <source>
        <dbReference type="SAM" id="SignalP"/>
    </source>
</evidence>
<keyword evidence="9" id="KW-0961">Cell wall biogenesis/degradation</keyword>
<evidence type="ECO:0000256" key="7">
    <source>
        <dbReference type="ARBA" id="ARBA00023277"/>
    </source>
</evidence>
<evidence type="ECO:0000256" key="10">
    <source>
        <dbReference type="ARBA" id="ARBA00023326"/>
    </source>
</evidence>
<dbReference type="Proteomes" id="UP000094526">
    <property type="component" value="Unassembled WGS sequence"/>
</dbReference>
<evidence type="ECO:0000256" key="1">
    <source>
        <dbReference type="ARBA" id="ARBA00004191"/>
    </source>
</evidence>
<dbReference type="GO" id="GO:0031505">
    <property type="term" value="P:fungal-type cell wall organization"/>
    <property type="evidence" value="ECO:0007669"/>
    <property type="project" value="TreeGrafter"/>
</dbReference>
<comment type="caution">
    <text evidence="13">The sequence shown here is derived from an EMBL/GenBank/DDBJ whole genome shotgun (WGS) entry which is preliminary data.</text>
</comment>
<feature type="signal peptide" evidence="12">
    <location>
        <begin position="1"/>
        <end position="18"/>
    </location>
</feature>
<keyword evidence="3" id="KW-0134">Cell wall</keyword>
<evidence type="ECO:0000256" key="3">
    <source>
        <dbReference type="ARBA" id="ARBA00022512"/>
    </source>
</evidence>
<dbReference type="InterPro" id="IPR051526">
    <property type="entry name" value="Beta-Glucosidase_SUN"/>
</dbReference>
<keyword evidence="4" id="KW-0964">Secreted</keyword>
<dbReference type="EMBL" id="LGRB01000012">
    <property type="protein sequence ID" value="OCT48455.1"/>
    <property type="molecule type" value="Genomic_DNA"/>
</dbReference>
<evidence type="ECO:0000256" key="2">
    <source>
        <dbReference type="ARBA" id="ARBA00010579"/>
    </source>
</evidence>
<dbReference type="OrthoDB" id="5339822at2759"/>
<dbReference type="GO" id="GO:0009986">
    <property type="term" value="C:cell surface"/>
    <property type="evidence" value="ECO:0007669"/>
    <property type="project" value="TreeGrafter"/>
</dbReference>
<feature type="region of interest" description="Disordered" evidence="11">
    <location>
        <begin position="140"/>
        <end position="162"/>
    </location>
</feature>
<sequence>MRFTSVALTAVTATAVLAQPHVHKHRRFHEHKLNERDVTKTAWAPGPTDYVYMLNGKEITAEEVCEGLQDNELKFVDGQDPGVCSQTSPASSSWAAPTSTWAESSTASSTTTSVAVASSAAAAEFYQSATTATWSSASESASGWGSAQSSSTPSYSSGGSGVDAPFPDGELDCATFPSQYGAVSLDYLGMAGWSGLQAVTIAGGFVNHIVTGISGESCREGMMCSYACPPGYQKSQWPSTQGATGQSVGGLHCTGGKLRLTNPGLSTSLCIPGVGGVQATNSANSVVAICRTDYPGTESETIPVELQPGETEQLTVPDAGSYYQWQGQSTSAQYYLNPIGTSAAVGCQWGSPGGNVGNYAPINFGVGAKGGITWLSIFQNSPTTNAQYQGTVELKGNLSGSCKYSNGQYCGANGCNSQGCTVRITSVFRLLSDPDANLLP</sequence>
<feature type="compositionally biased region" description="Low complexity" evidence="11">
    <location>
        <begin position="140"/>
        <end position="157"/>
    </location>
</feature>